<dbReference type="GO" id="GO:0046912">
    <property type="term" value="F:acyltransferase activity, acyl groups converted into alkyl on transfer"/>
    <property type="evidence" value="ECO:0007669"/>
    <property type="project" value="InterPro"/>
</dbReference>
<dbReference type="InterPro" id="IPR000891">
    <property type="entry name" value="PYR_CT"/>
</dbReference>
<organism evidence="3">
    <name type="scientific">hydrocarbon metagenome</name>
    <dbReference type="NCBI Taxonomy" id="938273"/>
    <lineage>
        <taxon>unclassified sequences</taxon>
        <taxon>metagenomes</taxon>
        <taxon>ecological metagenomes</taxon>
    </lineage>
</organism>
<sequence>MQDYSLNQFLSLAGTPPLDIEICDVTLRDGEQMPGVVFRADEKLDIALRLDEIGVEVIEAGFPVVSAAEMNAVKEVCNLGLKAKISALSRSVKKDVDAAIDCGVDMISVFIATSDLHLKHKLHMSCPEAIACALQTVEYAKDHGLIVRFSAEDATRTDFETLKKLYKKAEEYHADYVSVADTVGIMNPRTTYYMISELRKSIKTPICMHCHDDLGMALANTLAGAEAGARQLHTTVNGIGERSGNTPLEELLIALRLHYDIESYDLSKIKDLSQLVQTYSDVPVAKNKAVVGTNAFSHESGIHVAAVLEEPRTYELYSPELVGAARHIIIGKHTGVKALKYITQRMGYYLKDQELGDLSERVKMCSEYKHAINCEELRKLILNMENIEVIYPGP</sequence>
<dbReference type="CDD" id="cd07940">
    <property type="entry name" value="DRE_TIM_IPMS"/>
    <property type="match status" value="1"/>
</dbReference>
<feature type="domain" description="Pyruvate carboxyltransferase" evidence="2">
    <location>
        <begin position="20"/>
        <end position="270"/>
    </location>
</feature>
<dbReference type="AlphaFoldDB" id="A0A0W8F9Q3"/>
<dbReference type="Gene3D" id="1.10.238.260">
    <property type="match status" value="1"/>
</dbReference>
<dbReference type="PROSITE" id="PS50991">
    <property type="entry name" value="PYR_CT"/>
    <property type="match status" value="1"/>
</dbReference>
<comment type="caution">
    <text evidence="3">The sequence shown here is derived from an EMBL/GenBank/DDBJ whole genome shotgun (WGS) entry which is preliminary data.</text>
</comment>
<dbReference type="PANTHER" id="PTHR42880">
    <property type="entry name" value="HOMOCITRATE SYNTHASE"/>
    <property type="match status" value="1"/>
</dbReference>
<evidence type="ECO:0000259" key="2">
    <source>
        <dbReference type="PROSITE" id="PS50991"/>
    </source>
</evidence>
<name>A0A0W8F9Q3_9ZZZZ</name>
<dbReference type="GO" id="GO:0019752">
    <property type="term" value="P:carboxylic acid metabolic process"/>
    <property type="evidence" value="ECO:0007669"/>
    <property type="project" value="InterPro"/>
</dbReference>
<dbReference type="EMBL" id="LNQE01001432">
    <property type="protein sequence ID" value="KUG17595.1"/>
    <property type="molecule type" value="Genomic_DNA"/>
</dbReference>
<dbReference type="PANTHER" id="PTHR42880:SF1">
    <property type="entry name" value="ISOPROPYLMALATE_HOMOCITRATE_CITRAMALATE SYNTHASE FAMILY PROTEIN"/>
    <property type="match status" value="1"/>
</dbReference>
<dbReference type="InterPro" id="IPR002034">
    <property type="entry name" value="AIPM/Hcit_synth_CS"/>
</dbReference>
<gene>
    <name evidence="3" type="ORF">ASZ90_012716</name>
</gene>
<keyword evidence="1" id="KW-0808">Transferase</keyword>
<dbReference type="Pfam" id="PF22617">
    <property type="entry name" value="HCS_D2"/>
    <property type="match status" value="1"/>
</dbReference>
<dbReference type="PROSITE" id="PS00815">
    <property type="entry name" value="AIPM_HOMOCIT_SYNTH_1"/>
    <property type="match status" value="1"/>
</dbReference>
<dbReference type="PROSITE" id="PS00816">
    <property type="entry name" value="AIPM_HOMOCIT_SYNTH_2"/>
    <property type="match status" value="1"/>
</dbReference>
<dbReference type="InterPro" id="IPR013785">
    <property type="entry name" value="Aldolase_TIM"/>
</dbReference>
<accession>A0A0W8F9Q3</accession>
<evidence type="ECO:0000313" key="3">
    <source>
        <dbReference type="EMBL" id="KUG17595.1"/>
    </source>
</evidence>
<proteinExistence type="predicted"/>
<dbReference type="FunFam" id="3.20.20.70:FF:000010">
    <property type="entry name" value="2-isopropylmalate synthase"/>
    <property type="match status" value="1"/>
</dbReference>
<dbReference type="Pfam" id="PF00682">
    <property type="entry name" value="HMGL-like"/>
    <property type="match status" value="1"/>
</dbReference>
<dbReference type="SUPFAM" id="SSF51569">
    <property type="entry name" value="Aldolase"/>
    <property type="match status" value="1"/>
</dbReference>
<evidence type="ECO:0000256" key="1">
    <source>
        <dbReference type="ARBA" id="ARBA00022679"/>
    </source>
</evidence>
<dbReference type="InterPro" id="IPR054691">
    <property type="entry name" value="LeuA/HCS_post-cat"/>
</dbReference>
<protein>
    <submittedName>
        <fullName evidence="3">Coenzyme b synthesis from 2-oxoglutarate: steps 1, 6, and 10</fullName>
    </submittedName>
</protein>
<reference evidence="3" key="1">
    <citation type="journal article" date="2015" name="Proc. Natl. Acad. Sci. U.S.A.">
        <title>Networks of energetic and metabolic interactions define dynamics in microbial communities.</title>
        <authorList>
            <person name="Embree M."/>
            <person name="Liu J.K."/>
            <person name="Al-Bassam M.M."/>
            <person name="Zengler K."/>
        </authorList>
    </citation>
    <scope>NUCLEOTIDE SEQUENCE</scope>
</reference>
<dbReference type="Gene3D" id="3.20.20.70">
    <property type="entry name" value="Aldolase class I"/>
    <property type="match status" value="1"/>
</dbReference>